<feature type="domain" description="RING-type" evidence="7">
    <location>
        <begin position="12"/>
        <end position="48"/>
    </location>
</feature>
<dbReference type="Pfam" id="PF14634">
    <property type="entry name" value="zf-RING_5"/>
    <property type="match status" value="1"/>
</dbReference>
<evidence type="ECO:0000256" key="4">
    <source>
        <dbReference type="PROSITE-ProRule" id="PRU00175"/>
    </source>
</evidence>
<keyword evidence="1" id="KW-0479">Metal-binding</keyword>
<dbReference type="PANTHER" id="PTHR14305">
    <property type="entry name" value="E3 UBIQUITIN-PROTEIN LIGASE CCNB1IP1"/>
    <property type="match status" value="1"/>
</dbReference>
<dbReference type="InterPro" id="IPR017907">
    <property type="entry name" value="Znf_RING_CS"/>
</dbReference>
<evidence type="ECO:0000256" key="2">
    <source>
        <dbReference type="ARBA" id="ARBA00022771"/>
    </source>
</evidence>
<dbReference type="InterPro" id="IPR042448">
    <property type="entry name" value="CCNB1IP1"/>
</dbReference>
<dbReference type="InterPro" id="IPR001841">
    <property type="entry name" value="Znf_RING"/>
</dbReference>
<evidence type="ECO:0000313" key="8">
    <source>
        <dbReference type="EMBL" id="TDL29454.1"/>
    </source>
</evidence>
<keyword evidence="2 4" id="KW-0863">Zinc-finger</keyword>
<evidence type="ECO:0000313" key="9">
    <source>
        <dbReference type="Proteomes" id="UP000294933"/>
    </source>
</evidence>
<evidence type="ECO:0000256" key="5">
    <source>
        <dbReference type="SAM" id="Coils"/>
    </source>
</evidence>
<keyword evidence="9" id="KW-1185">Reference proteome</keyword>
<reference evidence="8 9" key="1">
    <citation type="submission" date="2018-06" db="EMBL/GenBank/DDBJ databases">
        <title>A transcriptomic atlas of mushroom development highlights an independent origin of complex multicellularity.</title>
        <authorList>
            <consortium name="DOE Joint Genome Institute"/>
            <person name="Krizsan K."/>
            <person name="Almasi E."/>
            <person name="Merenyi Z."/>
            <person name="Sahu N."/>
            <person name="Viragh M."/>
            <person name="Koszo T."/>
            <person name="Mondo S."/>
            <person name="Kiss B."/>
            <person name="Balint B."/>
            <person name="Kues U."/>
            <person name="Barry K."/>
            <person name="Hegedus J.C."/>
            <person name="Henrissat B."/>
            <person name="Johnson J."/>
            <person name="Lipzen A."/>
            <person name="Ohm R."/>
            <person name="Nagy I."/>
            <person name="Pangilinan J."/>
            <person name="Yan J."/>
            <person name="Xiong Y."/>
            <person name="Grigoriev I.V."/>
            <person name="Hibbett D.S."/>
            <person name="Nagy L.G."/>
        </authorList>
    </citation>
    <scope>NUCLEOTIDE SEQUENCE [LARGE SCALE GENOMIC DNA]</scope>
    <source>
        <strain evidence="8 9">SZMC22713</strain>
    </source>
</reference>
<dbReference type="GO" id="GO:0000795">
    <property type="term" value="C:synaptonemal complex"/>
    <property type="evidence" value="ECO:0007669"/>
    <property type="project" value="InterPro"/>
</dbReference>
<proteinExistence type="predicted"/>
<evidence type="ECO:0000259" key="7">
    <source>
        <dbReference type="PROSITE" id="PS50089"/>
    </source>
</evidence>
<gene>
    <name evidence="8" type="ORF">BD410DRAFT_779852</name>
</gene>
<dbReference type="SUPFAM" id="SSF57850">
    <property type="entry name" value="RING/U-box"/>
    <property type="match status" value="1"/>
</dbReference>
<dbReference type="AlphaFoldDB" id="A0A4R5XEC5"/>
<feature type="coiled-coil region" evidence="5">
    <location>
        <begin position="107"/>
        <end position="173"/>
    </location>
</feature>
<dbReference type="PROSITE" id="PS50089">
    <property type="entry name" value="ZF_RING_2"/>
    <property type="match status" value="1"/>
</dbReference>
<dbReference type="EMBL" id="ML170156">
    <property type="protein sequence ID" value="TDL29454.1"/>
    <property type="molecule type" value="Genomic_DNA"/>
</dbReference>
<dbReference type="PROSITE" id="PS00518">
    <property type="entry name" value="ZF_RING_1"/>
    <property type="match status" value="1"/>
</dbReference>
<dbReference type="InterPro" id="IPR013083">
    <property type="entry name" value="Znf_RING/FYVE/PHD"/>
</dbReference>
<name>A0A4R5XEC5_9AGAM</name>
<dbReference type="STRING" id="50990.A0A4R5XEC5"/>
<dbReference type="Proteomes" id="UP000294933">
    <property type="component" value="Unassembled WGS sequence"/>
</dbReference>
<keyword evidence="3" id="KW-0862">Zinc</keyword>
<dbReference type="Gene3D" id="3.30.40.10">
    <property type="entry name" value="Zinc/RING finger domain, C3HC4 (zinc finger)"/>
    <property type="match status" value="1"/>
</dbReference>
<dbReference type="PANTHER" id="PTHR14305:SF0">
    <property type="entry name" value="E3 UBIQUITIN-PROTEIN LIGASE CCNB1IP1"/>
    <property type="match status" value="1"/>
</dbReference>
<feature type="region of interest" description="Disordered" evidence="6">
    <location>
        <begin position="309"/>
        <end position="333"/>
    </location>
</feature>
<evidence type="ECO:0000256" key="6">
    <source>
        <dbReference type="SAM" id="MobiDB-lite"/>
    </source>
</evidence>
<dbReference type="OrthoDB" id="441210at2759"/>
<dbReference type="GO" id="GO:0007131">
    <property type="term" value="P:reciprocal meiotic recombination"/>
    <property type="evidence" value="ECO:0007669"/>
    <property type="project" value="InterPro"/>
</dbReference>
<evidence type="ECO:0000256" key="1">
    <source>
        <dbReference type="ARBA" id="ARBA00022723"/>
    </source>
</evidence>
<organism evidence="8 9">
    <name type="scientific">Rickenella mellea</name>
    <dbReference type="NCBI Taxonomy" id="50990"/>
    <lineage>
        <taxon>Eukaryota</taxon>
        <taxon>Fungi</taxon>
        <taxon>Dikarya</taxon>
        <taxon>Basidiomycota</taxon>
        <taxon>Agaricomycotina</taxon>
        <taxon>Agaricomycetes</taxon>
        <taxon>Hymenochaetales</taxon>
        <taxon>Rickenellaceae</taxon>
        <taxon>Rickenella</taxon>
    </lineage>
</organism>
<dbReference type="GO" id="GO:0008270">
    <property type="term" value="F:zinc ion binding"/>
    <property type="evidence" value="ECO:0007669"/>
    <property type="project" value="UniProtKB-KW"/>
</dbReference>
<accession>A0A4R5XEC5</accession>
<dbReference type="VEuPathDB" id="FungiDB:BD410DRAFT_779852"/>
<keyword evidence="5" id="KW-0175">Coiled coil</keyword>
<protein>
    <recommendedName>
        <fullName evidence="7">RING-type domain-containing protein</fullName>
    </recommendedName>
</protein>
<feature type="compositionally biased region" description="Polar residues" evidence="6">
    <location>
        <begin position="309"/>
        <end position="319"/>
    </location>
</feature>
<dbReference type="GO" id="GO:0061630">
    <property type="term" value="F:ubiquitin protein ligase activity"/>
    <property type="evidence" value="ECO:0007669"/>
    <property type="project" value="InterPro"/>
</dbReference>
<sequence>MDTDLKCNRLTCRRALIDKAVVTTCSHIFCVDCANELFTAAQLCPACDTHLTEPDDVVVCSLHPTNDYKTSVLSGLSPSTIVEICGRAMAFWQYQIHQESSFQQAVFKSLNERNAQLQKQLENVVREANGEISLLSGKLSGLEKEMELERRRVRELQDASRERDKEYQKLKSQYDKIKRRTLLASNDIPNEVSLNFAMQENRNSERNIGLRTGQAVDNAVNTTMAIGGVDPNAIQQRTPMRGGFGGHHVDLHPATTRNDTYGQTFSSLSLYQPHGSVSDRSTSADEVETMLGHQKQSRQFLRTNNHAFSRRQSNQQAPIQQARRGFRPAGIQR</sequence>
<evidence type="ECO:0000256" key="3">
    <source>
        <dbReference type="ARBA" id="ARBA00022833"/>
    </source>
</evidence>